<protein>
    <recommendedName>
        <fullName evidence="7">Protein kinase domain-containing protein</fullName>
    </recommendedName>
</protein>
<dbReference type="GO" id="GO:0005524">
    <property type="term" value="F:ATP binding"/>
    <property type="evidence" value="ECO:0007669"/>
    <property type="project" value="UniProtKB-UniRule"/>
</dbReference>
<dbReference type="PROSITE" id="PS00108">
    <property type="entry name" value="PROTEIN_KINASE_ST"/>
    <property type="match status" value="1"/>
</dbReference>
<evidence type="ECO:0000256" key="2">
    <source>
        <dbReference type="ARBA" id="ARBA00022741"/>
    </source>
</evidence>
<dbReference type="GO" id="GO:0004672">
    <property type="term" value="F:protein kinase activity"/>
    <property type="evidence" value="ECO:0007669"/>
    <property type="project" value="InterPro"/>
</dbReference>
<feature type="domain" description="Protein kinase" evidence="7">
    <location>
        <begin position="257"/>
        <end position="537"/>
    </location>
</feature>
<evidence type="ECO:0000256" key="3">
    <source>
        <dbReference type="ARBA" id="ARBA00022777"/>
    </source>
</evidence>
<name>A0A835UWK3_VANPL</name>
<dbReference type="FunFam" id="1.10.510.10:FF:000284">
    <property type="entry name" value="Putative receptor-like serine/threonine-protein kinase"/>
    <property type="match status" value="1"/>
</dbReference>
<dbReference type="InterPro" id="IPR017441">
    <property type="entry name" value="Protein_kinase_ATP_BS"/>
</dbReference>
<dbReference type="EMBL" id="JADCNM010000007">
    <property type="protein sequence ID" value="KAG0474431.1"/>
    <property type="molecule type" value="Genomic_DNA"/>
</dbReference>
<evidence type="ECO:0000256" key="5">
    <source>
        <dbReference type="PROSITE-ProRule" id="PRU10141"/>
    </source>
</evidence>
<dbReference type="InterPro" id="IPR006016">
    <property type="entry name" value="UspA"/>
</dbReference>
<evidence type="ECO:0000256" key="4">
    <source>
        <dbReference type="ARBA" id="ARBA00022840"/>
    </source>
</evidence>
<dbReference type="InterPro" id="IPR000719">
    <property type="entry name" value="Prot_kinase_dom"/>
</dbReference>
<dbReference type="Gene3D" id="3.30.200.20">
    <property type="entry name" value="Phosphorylase Kinase, domain 1"/>
    <property type="match status" value="1"/>
</dbReference>
<dbReference type="FunFam" id="3.30.200.20:FF:000268">
    <property type="entry name" value="probable receptor-like serine/threonine-protein kinase At5g57670"/>
    <property type="match status" value="1"/>
</dbReference>
<dbReference type="OrthoDB" id="654677at2759"/>
<dbReference type="PROSITE" id="PS50011">
    <property type="entry name" value="PROTEIN_KINASE_DOM"/>
    <property type="match status" value="1"/>
</dbReference>
<evidence type="ECO:0000313" key="8">
    <source>
        <dbReference type="EMBL" id="KAG0474431.1"/>
    </source>
</evidence>
<dbReference type="PROSITE" id="PS00107">
    <property type="entry name" value="PROTEIN_KINASE_ATP"/>
    <property type="match status" value="1"/>
</dbReference>
<feature type="region of interest" description="Disordered" evidence="6">
    <location>
        <begin position="535"/>
        <end position="555"/>
    </location>
</feature>
<feature type="binding site" evidence="5">
    <location>
        <position position="285"/>
    </location>
    <ligand>
        <name>ATP</name>
        <dbReference type="ChEBI" id="CHEBI:30616"/>
    </ligand>
</feature>
<dbReference type="InterPro" id="IPR014729">
    <property type="entry name" value="Rossmann-like_a/b/a_fold"/>
</dbReference>
<dbReference type="Proteomes" id="UP000639772">
    <property type="component" value="Chromosome 7"/>
</dbReference>
<keyword evidence="2 5" id="KW-0547">Nucleotide-binding</keyword>
<feature type="compositionally biased region" description="Polar residues" evidence="6">
    <location>
        <begin position="537"/>
        <end position="549"/>
    </location>
</feature>
<dbReference type="SMART" id="SM00220">
    <property type="entry name" value="S_TKc"/>
    <property type="match status" value="1"/>
</dbReference>
<dbReference type="Pfam" id="PF00582">
    <property type="entry name" value="Usp"/>
    <property type="match status" value="1"/>
</dbReference>
<dbReference type="AlphaFoldDB" id="A0A835UWK3"/>
<evidence type="ECO:0000313" key="9">
    <source>
        <dbReference type="Proteomes" id="UP000639772"/>
    </source>
</evidence>
<dbReference type="Gene3D" id="1.10.510.10">
    <property type="entry name" value="Transferase(Phosphotransferase) domain 1"/>
    <property type="match status" value="1"/>
</dbReference>
<evidence type="ECO:0000256" key="1">
    <source>
        <dbReference type="ARBA" id="ARBA00022679"/>
    </source>
</evidence>
<sequence>MVVEKRATDEEKMERRCIMVGVDINGDGRELLNWAVINFAEEGDRVTAVNVSRIQDSSRASTPSLIKLLDDCFSEQEDLCTRKKVILAGRVCQGNSIKKVLVKEAELCLAKALIVGENKNHSFGGLSSLAKYCAKRLPQNIALIAIHKGQIVLERKLVSGAQQKPSVGSFLHPGVVMHSKAVAPISRAVTANVEPLKEIEARKMSVVQWVMTLPDRCLAANQRQVNLVKELEIILEINSSSCKFFRYEELQNFTNCFSQENLIGEGGNSQVYKGFLPDGQQLAIKVSKLSEESAKSFLLEVDIITRLQHEYIVLLIGICVQGNHIISVYPYFSCGSLDDNLCGKKPKTPLDWDNRFKIAVGVAGALSYIHDGCSLPVVHRDVKSSNILLSDESKPQLCDFGLAIWEPTGSQYLKDSDLVGTFGYLAPEYFMYGKVSRKIDVYAFGVVLLELLSGRKPIDDESSKGQESLVMWATPLLDKWKIMDLLDPKLEGKCDDEQMKRMMLAASLCIRRATHRRPQMSQILSLLQGEEDLEPWMSSTNKNSNPNETDCQDEEAYHASSIGSHISLALLDVDDDASVMSFEQNYISSSNEYLQDRWSRSSSFD</sequence>
<dbReference type="PANTHER" id="PTHR47987:SF11">
    <property type="entry name" value="RECEPTOR-LIKE CYTOSOLIC SERINE_THREONINE-PROTEIN KINASE RBK1 ISOFORM X1"/>
    <property type="match status" value="1"/>
</dbReference>
<organism evidence="8 9">
    <name type="scientific">Vanilla planifolia</name>
    <name type="common">Vanilla</name>
    <dbReference type="NCBI Taxonomy" id="51239"/>
    <lineage>
        <taxon>Eukaryota</taxon>
        <taxon>Viridiplantae</taxon>
        <taxon>Streptophyta</taxon>
        <taxon>Embryophyta</taxon>
        <taxon>Tracheophyta</taxon>
        <taxon>Spermatophyta</taxon>
        <taxon>Magnoliopsida</taxon>
        <taxon>Liliopsida</taxon>
        <taxon>Asparagales</taxon>
        <taxon>Orchidaceae</taxon>
        <taxon>Vanilloideae</taxon>
        <taxon>Vanilleae</taxon>
        <taxon>Vanilla</taxon>
    </lineage>
</organism>
<comment type="caution">
    <text evidence="8">The sequence shown here is derived from an EMBL/GenBank/DDBJ whole genome shotgun (WGS) entry which is preliminary data.</text>
</comment>
<accession>A0A835UWK3</accession>
<keyword evidence="3" id="KW-0418">Kinase</keyword>
<keyword evidence="1" id="KW-0808">Transferase</keyword>
<evidence type="ECO:0000256" key="6">
    <source>
        <dbReference type="SAM" id="MobiDB-lite"/>
    </source>
</evidence>
<dbReference type="InterPro" id="IPR008271">
    <property type="entry name" value="Ser/Thr_kinase_AS"/>
</dbReference>
<keyword evidence="4 5" id="KW-0067">ATP-binding</keyword>
<dbReference type="SUPFAM" id="SSF56112">
    <property type="entry name" value="Protein kinase-like (PK-like)"/>
    <property type="match status" value="1"/>
</dbReference>
<dbReference type="Gene3D" id="3.40.50.620">
    <property type="entry name" value="HUPs"/>
    <property type="match status" value="1"/>
</dbReference>
<evidence type="ECO:0000259" key="7">
    <source>
        <dbReference type="PROSITE" id="PS50011"/>
    </source>
</evidence>
<dbReference type="InterPro" id="IPR046958">
    <property type="entry name" value="RBK1/2/STUNTED"/>
</dbReference>
<dbReference type="Pfam" id="PF00069">
    <property type="entry name" value="Pkinase"/>
    <property type="match status" value="1"/>
</dbReference>
<proteinExistence type="predicted"/>
<reference evidence="8 9" key="1">
    <citation type="journal article" date="2020" name="Nat. Food">
        <title>A phased Vanilla planifolia genome enables genetic improvement of flavour and production.</title>
        <authorList>
            <person name="Hasing T."/>
            <person name="Tang H."/>
            <person name="Brym M."/>
            <person name="Khazi F."/>
            <person name="Huang T."/>
            <person name="Chambers A.H."/>
        </authorList>
    </citation>
    <scope>NUCLEOTIDE SEQUENCE [LARGE SCALE GENOMIC DNA]</scope>
    <source>
        <tissue evidence="8">Leaf</tissue>
    </source>
</reference>
<gene>
    <name evidence="8" type="ORF">HPP92_014117</name>
</gene>
<dbReference type="PANTHER" id="PTHR47987">
    <property type="entry name" value="OS08G0249100 PROTEIN"/>
    <property type="match status" value="1"/>
</dbReference>
<dbReference type="InterPro" id="IPR011009">
    <property type="entry name" value="Kinase-like_dom_sf"/>
</dbReference>